<evidence type="ECO:0000256" key="3">
    <source>
        <dbReference type="ARBA" id="ARBA00023315"/>
    </source>
</evidence>
<organism evidence="5 6">
    <name type="scientific">Lentzea roselyniae</name>
    <dbReference type="NCBI Taxonomy" id="531940"/>
    <lineage>
        <taxon>Bacteria</taxon>
        <taxon>Bacillati</taxon>
        <taxon>Actinomycetota</taxon>
        <taxon>Actinomycetes</taxon>
        <taxon>Pseudonocardiales</taxon>
        <taxon>Pseudonocardiaceae</taxon>
        <taxon>Lentzea</taxon>
    </lineage>
</organism>
<name>A0ABP7AS90_9PSEU</name>
<accession>A0ABP7AS90</accession>
<keyword evidence="6" id="KW-1185">Reference proteome</keyword>
<comment type="similarity">
    <text evidence="1 4">Belongs to the antibiotic N-acetyltransferase family.</text>
</comment>
<protein>
    <recommendedName>
        <fullName evidence="4">Aminoglycoside N(3)-acetyltransferase</fullName>
        <ecNumber evidence="4">2.3.1.-</ecNumber>
    </recommendedName>
</protein>
<dbReference type="InterPro" id="IPR003679">
    <property type="entry name" value="Amioglycoside_AcTrfase"/>
</dbReference>
<dbReference type="SUPFAM" id="SSF110710">
    <property type="entry name" value="TTHA0583/YokD-like"/>
    <property type="match status" value="1"/>
</dbReference>
<keyword evidence="2 4" id="KW-0808">Transferase</keyword>
<dbReference type="InterPro" id="IPR028345">
    <property type="entry name" value="Antibiotic_NAT-like"/>
</dbReference>
<evidence type="ECO:0000313" key="5">
    <source>
        <dbReference type="EMBL" id="GAA3639514.1"/>
    </source>
</evidence>
<sequence>MALTCENLIAGWRACGTVGDVPLIVHSSLSRLGEVYGGAATVVQSLLAATPTLVVPAFRNAPMGAVSAYVEAMPSALLSSHPVVPVAAVGPDAAAIVRTQPLAFALGAGSPFDVLHSLGGQILLIGVDHTRNSFLHHCEALTPSLRLQKRTIGPELVVDDVAGDYGRFFPVVEREFEEAFGVEPRMVGGAECRLLPMRPFREFAVRRLTELLASA</sequence>
<evidence type="ECO:0000256" key="2">
    <source>
        <dbReference type="ARBA" id="ARBA00022679"/>
    </source>
</evidence>
<gene>
    <name evidence="5" type="ORF">GCM10022267_27460</name>
</gene>
<comment type="catalytic activity">
    <reaction evidence="4">
        <text>a 2-deoxystreptamine antibiotic + acetyl-CoA = an N(3)-acetyl-2-deoxystreptamine antibiotic + CoA + H(+)</text>
        <dbReference type="Rhea" id="RHEA:12665"/>
        <dbReference type="ChEBI" id="CHEBI:15378"/>
        <dbReference type="ChEBI" id="CHEBI:57287"/>
        <dbReference type="ChEBI" id="CHEBI:57288"/>
        <dbReference type="ChEBI" id="CHEBI:57921"/>
        <dbReference type="ChEBI" id="CHEBI:77452"/>
        <dbReference type="EC" id="2.3.1.81"/>
    </reaction>
</comment>
<dbReference type="EC" id="2.3.1.-" evidence="4"/>
<dbReference type="PANTHER" id="PTHR11104:SF0">
    <property type="entry name" value="SPBETA PROPHAGE-DERIVED AMINOGLYCOSIDE N(3')-ACETYLTRANSFERASE-LIKE PROTEIN YOKD"/>
    <property type="match status" value="1"/>
</dbReference>
<keyword evidence="3 4" id="KW-0012">Acyltransferase</keyword>
<keyword evidence="4" id="KW-0046">Antibiotic resistance</keyword>
<dbReference type="PANTHER" id="PTHR11104">
    <property type="entry name" value="AMINOGLYCOSIDE N3-ACETYLTRANSFERASE"/>
    <property type="match status" value="1"/>
</dbReference>
<proteinExistence type="inferred from homology"/>
<evidence type="ECO:0000256" key="1">
    <source>
        <dbReference type="ARBA" id="ARBA00006383"/>
    </source>
</evidence>
<dbReference type="RefSeq" id="WP_346130094.1">
    <property type="nucleotide sequence ID" value="NZ_BAABBE010000006.1"/>
</dbReference>
<evidence type="ECO:0000313" key="6">
    <source>
        <dbReference type="Proteomes" id="UP001500711"/>
    </source>
</evidence>
<comment type="caution">
    <text evidence="5">The sequence shown here is derived from an EMBL/GenBank/DDBJ whole genome shotgun (WGS) entry which is preliminary data.</text>
</comment>
<dbReference type="Pfam" id="PF02522">
    <property type="entry name" value="Antibiotic_NAT"/>
    <property type="match status" value="2"/>
</dbReference>
<evidence type="ECO:0000256" key="4">
    <source>
        <dbReference type="RuleBase" id="RU365031"/>
    </source>
</evidence>
<dbReference type="Proteomes" id="UP001500711">
    <property type="component" value="Unassembled WGS sequence"/>
</dbReference>
<dbReference type="EMBL" id="BAABBE010000006">
    <property type="protein sequence ID" value="GAA3639514.1"/>
    <property type="molecule type" value="Genomic_DNA"/>
</dbReference>
<reference evidence="6" key="1">
    <citation type="journal article" date="2019" name="Int. J. Syst. Evol. Microbiol.">
        <title>The Global Catalogue of Microorganisms (GCM) 10K type strain sequencing project: providing services to taxonomists for standard genome sequencing and annotation.</title>
        <authorList>
            <consortium name="The Broad Institute Genomics Platform"/>
            <consortium name="The Broad Institute Genome Sequencing Center for Infectious Disease"/>
            <person name="Wu L."/>
            <person name="Ma J."/>
        </authorList>
    </citation>
    <scope>NUCLEOTIDE SEQUENCE [LARGE SCALE GENOMIC DNA]</scope>
    <source>
        <strain evidence="6">JCM 17494</strain>
    </source>
</reference>